<gene>
    <name evidence="3" type="ORF">DXA38_21555</name>
</gene>
<evidence type="ECO:0000256" key="1">
    <source>
        <dbReference type="SAM" id="MobiDB-lite"/>
    </source>
</evidence>
<dbReference type="Pfam" id="PF16709">
    <property type="entry name" value="SCAB-Ig"/>
    <property type="match status" value="1"/>
</dbReference>
<accession>A0A3E2VEI1</accession>
<feature type="domain" description="Fibronectin type-III" evidence="2">
    <location>
        <begin position="2137"/>
        <end position="2224"/>
    </location>
</feature>
<dbReference type="GO" id="GO:0016020">
    <property type="term" value="C:membrane"/>
    <property type="evidence" value="ECO:0007669"/>
    <property type="project" value="InterPro"/>
</dbReference>
<dbReference type="GO" id="GO:0004222">
    <property type="term" value="F:metalloendopeptidase activity"/>
    <property type="evidence" value="ECO:0007669"/>
    <property type="project" value="InterPro"/>
</dbReference>
<reference evidence="3 4" key="1">
    <citation type="submission" date="2018-08" db="EMBL/GenBank/DDBJ databases">
        <title>A genome reference for cultivated species of the human gut microbiota.</title>
        <authorList>
            <person name="Zou Y."/>
            <person name="Xue W."/>
            <person name="Luo G."/>
        </authorList>
    </citation>
    <scope>NUCLEOTIDE SEQUENCE [LARGE SCALE GENOMIC DNA]</scope>
    <source>
        <strain evidence="3 4">OF01-2LB</strain>
    </source>
</reference>
<dbReference type="InterPro" id="IPR036116">
    <property type="entry name" value="FN3_sf"/>
</dbReference>
<dbReference type="InterPro" id="IPR032015">
    <property type="entry name" value="SCAB-Ig"/>
</dbReference>
<dbReference type="InterPro" id="IPR003961">
    <property type="entry name" value="FN3_dom"/>
</dbReference>
<comment type="caution">
    <text evidence="3">The sequence shown here is derived from an EMBL/GenBank/DDBJ whole genome shotgun (WGS) entry which is preliminary data.</text>
</comment>
<dbReference type="SMART" id="SM00060">
    <property type="entry name" value="FN3"/>
    <property type="match status" value="4"/>
</dbReference>
<dbReference type="RefSeq" id="WP_117444960.1">
    <property type="nucleotide sequence ID" value="NZ_QVEV01000065.1"/>
</dbReference>
<evidence type="ECO:0000313" key="3">
    <source>
        <dbReference type="EMBL" id="RGC08980.1"/>
    </source>
</evidence>
<dbReference type="Proteomes" id="UP000260025">
    <property type="component" value="Unassembled WGS sequence"/>
</dbReference>
<dbReference type="PROSITE" id="PS50853">
    <property type="entry name" value="FN3"/>
    <property type="match status" value="2"/>
</dbReference>
<feature type="domain" description="Fibronectin type-III" evidence="2">
    <location>
        <begin position="1107"/>
        <end position="1202"/>
    </location>
</feature>
<feature type="region of interest" description="Disordered" evidence="1">
    <location>
        <begin position="1"/>
        <end position="38"/>
    </location>
</feature>
<protein>
    <recommendedName>
        <fullName evidence="2">Fibronectin type-III domain-containing protein</fullName>
    </recommendedName>
</protein>
<sequence>MFQSETVDNTPLGTTVSYEETGIAEQPKEEPKKEEPQEVKEIHITNEQGLKDIAKAPDKTYILDSDIAVTSDSILIEKEFTGTLEGNGHVIKGLKQPLFTSLKKANINDVNLSSIIDTDADTAALALRAADTKINGVGILAVIHSKQTAAGMLVNSTNTSIESSYVSGEITGEAGASGFVVSGNAEISNSYVTGIIEGKQSAYGFGKESSITNCYAAVYVEGKETGNFNGESSKLESSFYDISVASKEELRAQEYTSEQLVSGDLTIDGFQQTKGSYPSSKKEITDKYSEEAKKLSALSTLAVSTQTSLMGLTKDVALPSSTGKEAISWSAEGNVGVSGNAAIAKVTRSLDQDTEGTLVAKTSSGTRVMRAASAKLLAGEEPQAGQSVAEKTTSISFNMQANHYYLITTDDGMESKLPADHKAAIASGWRRYLWDGAISWDGLNWNTTYYVYEYDLKGTKDVIKKKVKTVKGQIGGSIQLSEDMAAGATLKATLKETMTTKGSWKWEKAESPTSTTWTELSKETSAKENNISSSYVLKQEDSSKYIRATFTAADEAFEGSITASSKTVVKAPLSKVQIYTDMERTSIAKDEHMVVDTKLYALVEPGNFDSEVDYTWHHYKDDGVTIDETIQGRGSFYQLQGKDVNEKICVKAVAKGEGGASGTVISSAFGKTVEAAPTPSPTVAPELAGTNDEAVEDRSITVRMPESYTEGKGLYQFLFKPQNGTIQEFDVYARGSNPVTITGLQANTTYLIYVRAIGENGHLNSDYDKKIYKEVTTKFPYVKGTLEITSTGSGFRFGDTLNATLTGYDTDQTGNYTWYLVNTDGSRGNALTSSTEFGKTIGLKKPEYIGHRLEIVLEGSGNYSGEISAQSEIIKPAIQAAPVETLEYNNSKTDTTVKVNIPSELPEGELVNIGYSKLENGVPEEYRPQGVRGVYESGRSVVISGLQRNTTYYFFMRFHENDRHEKSEWSDNYITVKTKQTDFNGAIRFEYGNAGKLAPTQTERITARLDNINAPGNEPNTKDGAWYWYKQEPGKAEEVINAFYPGTDGCSTYYEIPKSDAPGTRYRVEFEFDKDFKKETEEGVPITRVQSTSESLLEYKLNPMDKPDGAMLKVVENTGTDSTITFRMDGTEGLVYGFRYSLEENVESAQSADYDAYAGTNVTIKGLERNKVYHIWVQTKGNDTRSDSEWSDTCLSVRTKKTGILGYVEIKGTNTAGQEMEAVYNKANYMPEGSDAGGEWQWYRENDSGDYDVITGANTSKYTPQSKDIQKAIKVVYTMPESSDFMDHKEAVTPKIKKQLVSNTTIEQFRQGTDTAESKPSLDFTLGSYEGIWYRIQNDNIPAPESPTAITDEALKAAGWSPCTAVGMNVSKDYENKDLSANTTYTLYVVKAETGETQVSSMARASAEIGTVRQTGTMEITNTTDVKEADRGDISYTKITYPVIGKTITAELKNANNVQGTWKWYKSKTTCGDDGKTPVPATDSDAWEQLASGYSPTINKKHSTLTISEDLWKHYIKAEFVPNNELGYGGDSIKQVNTNYVRKIYNEQITIESSTKDGNGNQTVYTGTKVTALVENWTGKDLKGRFKLFINEDSPKEHTNSTYTENEMNTIEAGWAKEYDGRNVFAVLKVPNDIFLYVDENLLEIPTDRTYTSDRLPYRYGTPISSAEDLYKFMTAQEPFADTTANYVLTNNVNMKNSPIPQDSFLSKLTANGSFEGDYHTISYMDKPLLYGMYGKSSVQNLIIQNADINLTNGTSGACITSRTEGEDVSIKNVFLIDSDLYSNWDTGYIIGGTIYGSASVSNVGAVGGSVTAGRALGGLTGNAGNYAGSSSHYKNVFLLNLEFGSYGSQGASGMVGYLGEGKVTIDNIYVAYQNFKSINVVGNYPQGTTLTNSFFDSTIMPTAITTGFDGKVLGKTSYEMTTSDLFNGSGDWENKEGYYPRLTWIRNHPVVSLYTATRGAFTSVDNQTNNTDMFNGNINGTIKIPEELQKKDYSISSSDPSILKVTDGGTIIPVKTGTAEITITYKQPDLSIGGTASNTYVFNAKKAVNSLTSVNVKGDANPGNSLTVDTSGASGITYKWYRRKSGTTNREIITGAASNTYTIKPSDVGYEINVDVSANGYATMSSGFTDAVTSVRPTGINPENITDNSITVKAQGIEGADYEYAYATSENGNKIIAGHSTDAFTITGLTRNTTYWLFTRVAGGHGYEASDWSSVQIVTTKKTDIVGPIKTDGAVNMGKDVHAYIGDDNLQKGNWKIERIEHNGDRTDITNEASNKSDYDIYYTLKKEDVGKDICFSYNEIENGDYKNPGTKNEPVSYTIENVLRIPQNAPDKPVGNKKDAHSITISHNGDGLYDFGYTDNAGKKIQILDNAQHGYPGNTEVTINELKRNTTYYLYARLHEKEDYEPSGWSPYVTATTAQSDITGKSKIITEGIQKVENTIAFTVQGTDDDTKDLTGIWILERVDKNDDSKRNTILATTDENNPNKISYQLKPEDAGYKIKATFKANGDYTGECSLASEVIANAEQSLGKVETEISNIMQYQMTLKVTDTGDQDAIFEFGYRKHSETDKAIQPNNVSVTWKKDVVINELSRNTEYDFFIRKAEKIGYNASDWTLINKDDPKRTLRSPLLGNINVISASSKPGIDTTLSVAYVGGVYPDKADDTTSGTWQWYLDGVAVDGETNLSFTVPPVDGNPKVTVRYSAKENSDFSSYTERSFGNVFKTDYATPFAPIITPLSEDPEAIGSMLHIVSAKDDFKDIYYYVQSANIDELPALEVSEAVNEKESSKVNNESTANSGHWIKATAKEMDIRLEANKSYVVYVARLESRSYAASGINSARPVRTEKEPIARKNYDQIEEENENVEWKTLQSKTVKYTVDGKAPTVSWKYYVASEKDDSAVWQNIDADMKALDDWRLDDTVDGYARSRFQIPLKYTGQYLKIVMTGIDDYSGTITYITTERLKGALIKGKAQIKASVTTKVLDTLEANYDSDQNDKNGTFTWYRQEVDENGISKKDAVVIPDSKTNGNVSTYALTAADLNHRVFAVYTAAENTEYVGSVQTDPIVVRKKAEQEKPNAPTKVRVNGNSIQFRTPTNYKTDKIVDIPYVQVGYLRYVDGQPVDDAGNSLTTQDEIEANIHWQSEDEYLARESWFHNLQRDSEYRLFAKFIPTAAYDESVVSDPSLPIKTEHALFDEDALVIQDVVDTRQAAARPSNIGSEISFIYSGEGYDEGEFLLHRSNGEKIPVDSDRVETNLTAKTISYSYTYTKEDVGSYITVEYKAKENAAHYQGSIKKTNSVIVTKEMNPNPLDGKYQKLKRDLDTNLILELVNAEYEYYLSDKENYVPTPGDWDTVQANEQGSHVFTNLDRNTEYYLWTRIAETDEYDPSAPDKSVGVSPEPFINFGAIEITNSTDRKTPPYKESEFIPFPDTLKKGKIFIDTNKITRKEQIEGSKETKEVSAKIDHPVSAFMKADGSATDLVYEKGSTWGNDNFAVELVFYSESDQVLASVDGTMGEITVPDAAVKMKVRIYRVNAMSEAEYTWEAMLRENSDEGITAKLKADITMITQVDIALPQKIQLTLDDQVMKQSTNNEQAVNGNGMPLQFSIDRRVVEKSEKVPSLAGEMKSTDYYNQIPAGTAYLKCSNDGSNFTKITDGAWLDTGLPNSEPAHLMRLGADAWSGYYFSGITSKQQVWNFDTNGSIENAYKFRFITEVSKEDAPISKKYIYEVKGKEETK</sequence>
<evidence type="ECO:0000313" key="4">
    <source>
        <dbReference type="Proteomes" id="UP000260025"/>
    </source>
</evidence>
<dbReference type="InterPro" id="IPR008964">
    <property type="entry name" value="Invasin/intimin_cell_adhesion"/>
</dbReference>
<feature type="compositionally biased region" description="Basic and acidic residues" evidence="1">
    <location>
        <begin position="26"/>
        <end position="38"/>
    </location>
</feature>
<dbReference type="Gene3D" id="2.160.20.110">
    <property type="match status" value="2"/>
</dbReference>
<proteinExistence type="predicted"/>
<dbReference type="Gene3D" id="2.60.40.2700">
    <property type="match status" value="2"/>
</dbReference>
<dbReference type="SUPFAM" id="SSF49265">
    <property type="entry name" value="Fibronectin type III"/>
    <property type="match status" value="1"/>
</dbReference>
<dbReference type="SUPFAM" id="SSF49373">
    <property type="entry name" value="Invasin/intimin cell-adhesion fragments"/>
    <property type="match status" value="1"/>
</dbReference>
<dbReference type="EMBL" id="QVEV01000065">
    <property type="protein sequence ID" value="RGC08980.1"/>
    <property type="molecule type" value="Genomic_DNA"/>
</dbReference>
<feature type="compositionally biased region" description="Polar residues" evidence="1">
    <location>
        <begin position="1"/>
        <end position="18"/>
    </location>
</feature>
<organism evidence="3 4">
    <name type="scientific">Clostridium innocuum</name>
    <dbReference type="NCBI Taxonomy" id="1522"/>
    <lineage>
        <taxon>Bacteria</taxon>
        <taxon>Bacillati</taxon>
        <taxon>Bacillota</taxon>
        <taxon>Clostridia</taxon>
        <taxon>Eubacteriales</taxon>
        <taxon>Clostridiaceae</taxon>
        <taxon>Clostridium</taxon>
    </lineage>
</organism>
<dbReference type="Gene3D" id="2.60.40.1080">
    <property type="match status" value="1"/>
</dbReference>
<dbReference type="OrthoDB" id="1864276at2"/>
<dbReference type="GO" id="GO:0008270">
    <property type="term" value="F:zinc ion binding"/>
    <property type="evidence" value="ECO:0007669"/>
    <property type="project" value="InterPro"/>
</dbReference>
<name>A0A3E2VEI1_CLOIN</name>
<evidence type="ECO:0000259" key="2">
    <source>
        <dbReference type="PROSITE" id="PS50853"/>
    </source>
</evidence>
<dbReference type="InterPro" id="IPR008006">
    <property type="entry name" value="Peptidase_M26_N_dom"/>
</dbReference>
<dbReference type="Pfam" id="PF05342">
    <property type="entry name" value="Peptidase_M26_N"/>
    <property type="match status" value="1"/>
</dbReference>